<dbReference type="PROSITE" id="PS51186">
    <property type="entry name" value="GNAT"/>
    <property type="match status" value="1"/>
</dbReference>
<evidence type="ECO:0000313" key="7">
    <source>
        <dbReference type="Proteomes" id="UP001303373"/>
    </source>
</evidence>
<sequence length="206" mass="23113">MSTATRSATHAQKMTPSPEAANRPTERLEAIKTERLILREFEVSDVAGFHQLESKPEVVRYQTWPPRTLEQAQNEVSTIIQNRTLSPRSHIELAVLHEDKFIGRVGTNIRRSDESSGPTAEVKPAHADLWFSFMPNSQGKGLATEAMRAFILLLGPGLELEIECDPRNIGSVKMAQRLGFQKISLTENAFECKGEWVDSLVFQKLV</sequence>
<feature type="region of interest" description="Disordered" evidence="4">
    <location>
        <begin position="1"/>
        <end position="26"/>
    </location>
</feature>
<evidence type="ECO:0000313" key="6">
    <source>
        <dbReference type="EMBL" id="WPG98226.1"/>
    </source>
</evidence>
<dbReference type="PANTHER" id="PTHR43792">
    <property type="entry name" value="GNAT FAMILY, PUTATIVE (AFU_ORTHOLOGUE AFUA_3G00765)-RELATED-RELATED"/>
    <property type="match status" value="1"/>
</dbReference>
<dbReference type="EMBL" id="CP138581">
    <property type="protein sequence ID" value="WPG98226.1"/>
    <property type="molecule type" value="Genomic_DNA"/>
</dbReference>
<reference evidence="6 7" key="1">
    <citation type="submission" date="2023-11" db="EMBL/GenBank/DDBJ databases">
        <title>An acidophilic fungus is an integral part of prey digestion in a carnivorous sundew plant.</title>
        <authorList>
            <person name="Tsai I.J."/>
        </authorList>
    </citation>
    <scope>NUCLEOTIDE SEQUENCE [LARGE SCALE GENOMIC DNA]</scope>
    <source>
        <strain evidence="6">169a</strain>
    </source>
</reference>
<evidence type="ECO:0000259" key="5">
    <source>
        <dbReference type="PROSITE" id="PS51186"/>
    </source>
</evidence>
<dbReference type="Gene3D" id="3.40.630.30">
    <property type="match status" value="1"/>
</dbReference>
<keyword evidence="2" id="KW-0012">Acyltransferase</keyword>
<dbReference type="Proteomes" id="UP001303373">
    <property type="component" value="Chromosome 2"/>
</dbReference>
<name>A0AAQ3LY92_9PEZI</name>
<dbReference type="InterPro" id="IPR016181">
    <property type="entry name" value="Acyl_CoA_acyltransferase"/>
</dbReference>
<organism evidence="6 7">
    <name type="scientific">Acrodontium crateriforme</name>
    <dbReference type="NCBI Taxonomy" id="150365"/>
    <lineage>
        <taxon>Eukaryota</taxon>
        <taxon>Fungi</taxon>
        <taxon>Dikarya</taxon>
        <taxon>Ascomycota</taxon>
        <taxon>Pezizomycotina</taxon>
        <taxon>Dothideomycetes</taxon>
        <taxon>Dothideomycetidae</taxon>
        <taxon>Mycosphaerellales</taxon>
        <taxon>Teratosphaeriaceae</taxon>
        <taxon>Acrodontium</taxon>
    </lineage>
</organism>
<keyword evidence="1" id="KW-0808">Transferase</keyword>
<evidence type="ECO:0000256" key="1">
    <source>
        <dbReference type="ARBA" id="ARBA00022679"/>
    </source>
</evidence>
<comment type="similarity">
    <text evidence="3">Belongs to the acetyltransferase family. RimJ subfamily.</text>
</comment>
<accession>A0AAQ3LY92</accession>
<feature type="compositionally biased region" description="Polar residues" evidence="4">
    <location>
        <begin position="1"/>
        <end position="15"/>
    </location>
</feature>
<dbReference type="PANTHER" id="PTHR43792:SF8">
    <property type="entry name" value="[RIBOSOMAL PROTEIN US5]-ALANINE N-ACETYLTRANSFERASE"/>
    <property type="match status" value="1"/>
</dbReference>
<feature type="domain" description="N-acetyltransferase" evidence="5">
    <location>
        <begin position="36"/>
        <end position="206"/>
    </location>
</feature>
<dbReference type="InterPro" id="IPR051531">
    <property type="entry name" value="N-acetyltransferase"/>
</dbReference>
<dbReference type="SUPFAM" id="SSF55729">
    <property type="entry name" value="Acyl-CoA N-acyltransferases (Nat)"/>
    <property type="match status" value="1"/>
</dbReference>
<evidence type="ECO:0000256" key="3">
    <source>
        <dbReference type="ARBA" id="ARBA00038502"/>
    </source>
</evidence>
<proteinExistence type="inferred from homology"/>
<dbReference type="Pfam" id="PF13302">
    <property type="entry name" value="Acetyltransf_3"/>
    <property type="match status" value="1"/>
</dbReference>
<dbReference type="AlphaFoldDB" id="A0AAQ3LY92"/>
<dbReference type="InterPro" id="IPR000182">
    <property type="entry name" value="GNAT_dom"/>
</dbReference>
<gene>
    <name evidence="6" type="ORF">R9X50_00101400</name>
</gene>
<keyword evidence="7" id="KW-1185">Reference proteome</keyword>
<evidence type="ECO:0000256" key="4">
    <source>
        <dbReference type="SAM" id="MobiDB-lite"/>
    </source>
</evidence>
<protein>
    <submittedName>
        <fullName evidence="6">UPF0157-domain-containing protein</fullName>
    </submittedName>
</protein>
<evidence type="ECO:0000256" key="2">
    <source>
        <dbReference type="ARBA" id="ARBA00023315"/>
    </source>
</evidence>
<dbReference type="GO" id="GO:0016747">
    <property type="term" value="F:acyltransferase activity, transferring groups other than amino-acyl groups"/>
    <property type="evidence" value="ECO:0007669"/>
    <property type="project" value="InterPro"/>
</dbReference>